<reference evidence="1" key="1">
    <citation type="submission" date="2018-11" db="EMBL/GenBank/DDBJ databases">
        <title>The sequence and de novo assembly of Larimichthys crocea genome using PacBio and Hi-C technologies.</title>
        <authorList>
            <person name="Xu P."/>
            <person name="Chen B."/>
            <person name="Zhou Z."/>
            <person name="Ke Q."/>
            <person name="Wu Y."/>
            <person name="Bai H."/>
            <person name="Pu F."/>
        </authorList>
    </citation>
    <scope>NUCLEOTIDE SEQUENCE</scope>
    <source>
        <tissue evidence="1">Muscle</tissue>
    </source>
</reference>
<comment type="caution">
    <text evidence="1">The sequence shown here is derived from an EMBL/GenBank/DDBJ whole genome shotgun (WGS) entry which is preliminary data.</text>
</comment>
<keyword evidence="2" id="KW-1185">Reference proteome</keyword>
<accession>A0ACD3QZW0</accession>
<protein>
    <submittedName>
        <fullName evidence="1">Uncharacterized protein</fullName>
    </submittedName>
</protein>
<dbReference type="EMBL" id="CM011685">
    <property type="protein sequence ID" value="TMS12705.1"/>
    <property type="molecule type" value="Genomic_DNA"/>
</dbReference>
<gene>
    <name evidence="1" type="ORF">E3U43_017663</name>
</gene>
<dbReference type="Proteomes" id="UP000793456">
    <property type="component" value="Chromosome XII"/>
</dbReference>
<evidence type="ECO:0000313" key="1">
    <source>
        <dbReference type="EMBL" id="TMS12705.1"/>
    </source>
</evidence>
<proteinExistence type="predicted"/>
<organism evidence="1 2">
    <name type="scientific">Larimichthys crocea</name>
    <name type="common">Large yellow croaker</name>
    <name type="synonym">Pseudosciaena crocea</name>
    <dbReference type="NCBI Taxonomy" id="215358"/>
    <lineage>
        <taxon>Eukaryota</taxon>
        <taxon>Metazoa</taxon>
        <taxon>Chordata</taxon>
        <taxon>Craniata</taxon>
        <taxon>Vertebrata</taxon>
        <taxon>Euteleostomi</taxon>
        <taxon>Actinopterygii</taxon>
        <taxon>Neopterygii</taxon>
        <taxon>Teleostei</taxon>
        <taxon>Neoteleostei</taxon>
        <taxon>Acanthomorphata</taxon>
        <taxon>Eupercaria</taxon>
        <taxon>Sciaenidae</taxon>
        <taxon>Larimichthys</taxon>
    </lineage>
</organism>
<evidence type="ECO:0000313" key="2">
    <source>
        <dbReference type="Proteomes" id="UP000793456"/>
    </source>
</evidence>
<name>A0ACD3QZW0_LARCR</name>
<sequence>MLTPTIPIYVGGYPAGVHQAALSTSTSFKGCMRDLKITKASKTLDVQFNKSPEIKGVQPLSCPALAA</sequence>